<evidence type="ECO:0000313" key="3">
    <source>
        <dbReference type="Proteomes" id="UP000232688"/>
    </source>
</evidence>
<keyword evidence="1" id="KW-0472">Membrane</keyword>
<gene>
    <name evidence="2" type="ORF">RhiirA1_481689</name>
</gene>
<evidence type="ECO:0000256" key="1">
    <source>
        <dbReference type="SAM" id="Phobius"/>
    </source>
</evidence>
<comment type="caution">
    <text evidence="2">The sequence shown here is derived from an EMBL/GenBank/DDBJ whole genome shotgun (WGS) entry which is preliminary data.</text>
</comment>
<sequence length="139" mass="15214">MEENRSLKDQLALKKNTSSQIISSEGIPLESGGAEAVPLSQEIPLAPAIPVVASSLMSPMITYSMLALLLIVAGYLLSQYLIDYRISTGASGTSLNLLWMWANTFFDKSSGRFINIFLAWASVHANNHPIWIRLPPLPL</sequence>
<proteinExistence type="predicted"/>
<keyword evidence="1" id="KW-1133">Transmembrane helix</keyword>
<name>A0A2N0QMS5_9GLOM</name>
<accession>A0A2N0QMS5</accession>
<organism evidence="2 3">
    <name type="scientific">Rhizophagus irregularis</name>
    <dbReference type="NCBI Taxonomy" id="588596"/>
    <lineage>
        <taxon>Eukaryota</taxon>
        <taxon>Fungi</taxon>
        <taxon>Fungi incertae sedis</taxon>
        <taxon>Mucoromycota</taxon>
        <taxon>Glomeromycotina</taxon>
        <taxon>Glomeromycetes</taxon>
        <taxon>Glomerales</taxon>
        <taxon>Glomeraceae</taxon>
        <taxon>Rhizophagus</taxon>
    </lineage>
</organism>
<dbReference type="AlphaFoldDB" id="A0A2N0QMS5"/>
<reference evidence="2 3" key="2">
    <citation type="submission" date="2017-10" db="EMBL/GenBank/DDBJ databases">
        <title>Genome analyses suggest a sexual origin of heterokaryosis in a supposedly ancient asexual fungus.</title>
        <authorList>
            <person name="Corradi N."/>
            <person name="Sedzielewska K."/>
            <person name="Noel J."/>
            <person name="Charron P."/>
            <person name="Farinelli L."/>
            <person name="Marton T."/>
            <person name="Kruger M."/>
            <person name="Pelin A."/>
            <person name="Brachmann A."/>
            <person name="Corradi N."/>
        </authorList>
    </citation>
    <scope>NUCLEOTIDE SEQUENCE [LARGE SCALE GENOMIC DNA]</scope>
    <source>
        <strain evidence="2 3">A1</strain>
    </source>
</reference>
<protein>
    <submittedName>
        <fullName evidence="2">Uncharacterized protein</fullName>
    </submittedName>
</protein>
<reference evidence="2 3" key="1">
    <citation type="submission" date="2017-10" db="EMBL/GenBank/DDBJ databases">
        <title>Extensive intraspecific genome diversity in a model arbuscular mycorrhizal fungus.</title>
        <authorList>
            <person name="Chen E.C.H."/>
            <person name="Morin E."/>
            <person name="Baudet D."/>
            <person name="Noel J."/>
            <person name="Ndikumana S."/>
            <person name="Charron P."/>
            <person name="St-Onge C."/>
            <person name="Giorgi J."/>
            <person name="Grigoriev I.V."/>
            <person name="Roux C."/>
            <person name="Martin F.M."/>
            <person name="Corradi N."/>
        </authorList>
    </citation>
    <scope>NUCLEOTIDE SEQUENCE [LARGE SCALE GENOMIC DNA]</scope>
    <source>
        <strain evidence="2 3">A1</strain>
    </source>
</reference>
<feature type="transmembrane region" description="Helical" evidence="1">
    <location>
        <begin position="60"/>
        <end position="77"/>
    </location>
</feature>
<dbReference type="EMBL" id="LLXH01005917">
    <property type="protein sequence ID" value="PKC52354.1"/>
    <property type="molecule type" value="Genomic_DNA"/>
</dbReference>
<dbReference type="VEuPathDB" id="FungiDB:RhiirA1_481689"/>
<keyword evidence="1" id="KW-0812">Transmembrane</keyword>
<dbReference type="Proteomes" id="UP000232688">
    <property type="component" value="Unassembled WGS sequence"/>
</dbReference>
<evidence type="ECO:0000313" key="2">
    <source>
        <dbReference type="EMBL" id="PKC52354.1"/>
    </source>
</evidence>